<evidence type="ECO:0000313" key="12">
    <source>
        <dbReference type="Proteomes" id="UP000199236"/>
    </source>
</evidence>
<feature type="transmembrane region" description="Helical" evidence="9">
    <location>
        <begin position="50"/>
        <end position="68"/>
    </location>
</feature>
<dbReference type="Pfam" id="PF04290">
    <property type="entry name" value="DctQ"/>
    <property type="match status" value="1"/>
</dbReference>
<keyword evidence="7 9" id="KW-0472">Membrane</keyword>
<dbReference type="GO" id="GO:0015740">
    <property type="term" value="P:C4-dicarboxylate transport"/>
    <property type="evidence" value="ECO:0007669"/>
    <property type="project" value="TreeGrafter"/>
</dbReference>
<evidence type="ECO:0000256" key="6">
    <source>
        <dbReference type="ARBA" id="ARBA00022989"/>
    </source>
</evidence>
<keyword evidence="2 9" id="KW-0813">Transport</keyword>
<dbReference type="PANTHER" id="PTHR35011:SF2">
    <property type="entry name" value="2,3-DIKETO-L-GULONATE TRAP TRANSPORTER SMALL PERMEASE PROTEIN YIAM"/>
    <property type="match status" value="1"/>
</dbReference>
<dbReference type="OrthoDB" id="8158213at2"/>
<evidence type="ECO:0000256" key="9">
    <source>
        <dbReference type="RuleBase" id="RU369079"/>
    </source>
</evidence>
<feature type="transmembrane region" description="Helical" evidence="9">
    <location>
        <begin position="124"/>
        <end position="148"/>
    </location>
</feature>
<comment type="similarity">
    <text evidence="8 9">Belongs to the TRAP transporter small permease family.</text>
</comment>
<dbReference type="GO" id="GO:0022857">
    <property type="term" value="F:transmembrane transporter activity"/>
    <property type="evidence" value="ECO:0007669"/>
    <property type="project" value="UniProtKB-UniRule"/>
</dbReference>
<accession>A0A1I5F1R4</accession>
<dbReference type="RefSeq" id="WP_090071233.1">
    <property type="nucleotide sequence ID" value="NZ_FOVR01000003.1"/>
</dbReference>
<evidence type="ECO:0000256" key="8">
    <source>
        <dbReference type="ARBA" id="ARBA00038436"/>
    </source>
</evidence>
<reference evidence="11 12" key="1">
    <citation type="submission" date="2016-10" db="EMBL/GenBank/DDBJ databases">
        <authorList>
            <person name="de Groot N.N."/>
        </authorList>
    </citation>
    <scope>NUCLEOTIDE SEQUENCE [LARGE SCALE GENOMIC DNA]</scope>
    <source>
        <strain evidence="11 12">CGMCC 1.9157</strain>
    </source>
</reference>
<feature type="domain" description="Tripartite ATP-independent periplasmic transporters DctQ component" evidence="10">
    <location>
        <begin position="26"/>
        <end position="154"/>
    </location>
</feature>
<dbReference type="GO" id="GO:0005886">
    <property type="term" value="C:plasma membrane"/>
    <property type="evidence" value="ECO:0007669"/>
    <property type="project" value="UniProtKB-SubCell"/>
</dbReference>
<evidence type="ECO:0000256" key="5">
    <source>
        <dbReference type="ARBA" id="ARBA00022692"/>
    </source>
</evidence>
<dbReference type="Proteomes" id="UP000199236">
    <property type="component" value="Unassembled WGS sequence"/>
</dbReference>
<keyword evidence="4 9" id="KW-0997">Cell inner membrane</keyword>
<name>A0A1I5F1R4_9HYPH</name>
<proteinExistence type="inferred from homology"/>
<gene>
    <name evidence="11" type="ORF">SAMN04488056_103451</name>
</gene>
<evidence type="ECO:0000256" key="2">
    <source>
        <dbReference type="ARBA" id="ARBA00022448"/>
    </source>
</evidence>
<keyword evidence="6 9" id="KW-1133">Transmembrane helix</keyword>
<evidence type="ECO:0000313" key="11">
    <source>
        <dbReference type="EMBL" id="SFO17623.1"/>
    </source>
</evidence>
<feature type="transmembrane region" description="Helical" evidence="9">
    <location>
        <begin position="12"/>
        <end position="38"/>
    </location>
</feature>
<evidence type="ECO:0000256" key="1">
    <source>
        <dbReference type="ARBA" id="ARBA00004429"/>
    </source>
</evidence>
<organism evidence="11 12">
    <name type="scientific">Cohaesibacter marisflavi</name>
    <dbReference type="NCBI Taxonomy" id="655353"/>
    <lineage>
        <taxon>Bacteria</taxon>
        <taxon>Pseudomonadati</taxon>
        <taxon>Pseudomonadota</taxon>
        <taxon>Alphaproteobacteria</taxon>
        <taxon>Hyphomicrobiales</taxon>
        <taxon>Cohaesibacteraceae</taxon>
    </lineage>
</organism>
<protein>
    <recommendedName>
        <fullName evidence="9">TRAP transporter small permease protein</fullName>
    </recommendedName>
</protein>
<dbReference type="InterPro" id="IPR007387">
    <property type="entry name" value="TRAP_DctQ"/>
</dbReference>
<evidence type="ECO:0000256" key="7">
    <source>
        <dbReference type="ARBA" id="ARBA00023136"/>
    </source>
</evidence>
<dbReference type="PANTHER" id="PTHR35011">
    <property type="entry name" value="2,3-DIKETO-L-GULONATE TRAP TRANSPORTER SMALL PERMEASE PROTEIN YIAM"/>
    <property type="match status" value="1"/>
</dbReference>
<dbReference type="STRING" id="655353.SAMN04488056_103451"/>
<evidence type="ECO:0000256" key="3">
    <source>
        <dbReference type="ARBA" id="ARBA00022475"/>
    </source>
</evidence>
<comment type="function">
    <text evidence="9">Part of the tripartite ATP-independent periplasmic (TRAP) transport system.</text>
</comment>
<sequence length="170" mass="19179">MFSLRRLVDAIFKVLSGFAIVLFTLLFVVVMTQIILRYLFNSPLVWSDEFAQYAFIWLCFIGWLMASRNNQHIVITTVIGRLSESNRKIMLFFIEIAAIIFSCVMLYEGYAITLRNVTVSTASLFFPFAVVYAIVPVFAAVAILVSLVKILDLFVPEAAQEASENGEARS</sequence>
<dbReference type="EMBL" id="FOVR01000003">
    <property type="protein sequence ID" value="SFO17623.1"/>
    <property type="molecule type" value="Genomic_DNA"/>
</dbReference>
<comment type="subcellular location">
    <subcellularLocation>
        <location evidence="1 9">Cell inner membrane</location>
        <topology evidence="1 9">Multi-pass membrane protein</topology>
    </subcellularLocation>
</comment>
<comment type="subunit">
    <text evidence="9">The complex comprises the extracytoplasmic solute receptor protein and the two transmembrane proteins.</text>
</comment>
<evidence type="ECO:0000259" key="10">
    <source>
        <dbReference type="Pfam" id="PF04290"/>
    </source>
</evidence>
<keyword evidence="5 9" id="KW-0812">Transmembrane</keyword>
<dbReference type="AlphaFoldDB" id="A0A1I5F1R4"/>
<feature type="transmembrane region" description="Helical" evidence="9">
    <location>
        <begin position="89"/>
        <end position="112"/>
    </location>
</feature>
<keyword evidence="3" id="KW-1003">Cell membrane</keyword>
<evidence type="ECO:0000256" key="4">
    <source>
        <dbReference type="ARBA" id="ARBA00022519"/>
    </source>
</evidence>
<keyword evidence="12" id="KW-1185">Reference proteome</keyword>
<dbReference type="InterPro" id="IPR055348">
    <property type="entry name" value="DctQ"/>
</dbReference>